<keyword evidence="3" id="KW-1185">Reference proteome</keyword>
<organism evidence="2 3">
    <name type="scientific">Amblyomma americanum</name>
    <name type="common">Lone star tick</name>
    <dbReference type="NCBI Taxonomy" id="6943"/>
    <lineage>
        <taxon>Eukaryota</taxon>
        <taxon>Metazoa</taxon>
        <taxon>Ecdysozoa</taxon>
        <taxon>Arthropoda</taxon>
        <taxon>Chelicerata</taxon>
        <taxon>Arachnida</taxon>
        <taxon>Acari</taxon>
        <taxon>Parasitiformes</taxon>
        <taxon>Ixodida</taxon>
        <taxon>Ixodoidea</taxon>
        <taxon>Ixodidae</taxon>
        <taxon>Amblyomminae</taxon>
        <taxon>Amblyomma</taxon>
    </lineage>
</organism>
<reference evidence="2 3" key="1">
    <citation type="journal article" date="2023" name="Arcadia Sci">
        <title>De novo assembly of a long-read Amblyomma americanum tick genome.</title>
        <authorList>
            <person name="Chou S."/>
            <person name="Poskanzer K.E."/>
            <person name="Rollins M."/>
            <person name="Thuy-Boun P.S."/>
        </authorList>
    </citation>
    <scope>NUCLEOTIDE SEQUENCE [LARGE SCALE GENOMIC DNA]</scope>
    <source>
        <strain evidence="2">F_SG_1</strain>
        <tissue evidence="2">Salivary glands</tissue>
    </source>
</reference>
<feature type="region of interest" description="Disordered" evidence="1">
    <location>
        <begin position="188"/>
        <end position="256"/>
    </location>
</feature>
<proteinExistence type="predicted"/>
<protein>
    <submittedName>
        <fullName evidence="2">Uncharacterized protein</fullName>
    </submittedName>
</protein>
<dbReference type="Proteomes" id="UP001321473">
    <property type="component" value="Unassembled WGS sequence"/>
</dbReference>
<comment type="caution">
    <text evidence="2">The sequence shown here is derived from an EMBL/GenBank/DDBJ whole genome shotgun (WGS) entry which is preliminary data.</text>
</comment>
<dbReference type="EMBL" id="JARKHS020011260">
    <property type="protein sequence ID" value="KAK8777969.1"/>
    <property type="molecule type" value="Genomic_DNA"/>
</dbReference>
<feature type="region of interest" description="Disordered" evidence="1">
    <location>
        <begin position="1"/>
        <end position="81"/>
    </location>
</feature>
<sequence length="256" mass="27860">MLPRARVLSGTEDVVSEDDEASLVQERDRTLRSALDQIQQRRRTPPVRQAASSPALEPQPKDTDNAHPLATPPPPAPCAQQNPLEALRQREWLLNLQEQQELQRLKAATPPLPLHKDAVEKEDQLLFNGEVASTSPACCLATTTVTSTCTMTASTCSVTSTCSTSPKHSAASTRSNTMLTVCSAVSNTPSAFTRPMTNRGGSLLRGRGSNRSRALLHHNHRGGGSSSRPFPRRDHPQQQQQQHGESDISDHGCLKL</sequence>
<evidence type="ECO:0000313" key="3">
    <source>
        <dbReference type="Proteomes" id="UP001321473"/>
    </source>
</evidence>
<dbReference type="AlphaFoldDB" id="A0AAQ4ET46"/>
<accession>A0AAQ4ET46</accession>
<gene>
    <name evidence="2" type="ORF">V5799_020691</name>
</gene>
<evidence type="ECO:0000313" key="2">
    <source>
        <dbReference type="EMBL" id="KAK8777969.1"/>
    </source>
</evidence>
<feature type="compositionally biased region" description="Low complexity" evidence="1">
    <location>
        <begin position="198"/>
        <end position="207"/>
    </location>
</feature>
<feature type="compositionally biased region" description="Basic residues" evidence="1">
    <location>
        <begin position="208"/>
        <end position="221"/>
    </location>
</feature>
<name>A0AAQ4ET46_AMBAM</name>
<feature type="compositionally biased region" description="Basic and acidic residues" evidence="1">
    <location>
        <begin position="244"/>
        <end position="256"/>
    </location>
</feature>
<evidence type="ECO:0000256" key="1">
    <source>
        <dbReference type="SAM" id="MobiDB-lite"/>
    </source>
</evidence>